<reference evidence="2" key="1">
    <citation type="journal article" date="2010" name="PLoS Negl. Trop. Dis.">
        <title>The genome sequence of Trypanosoma brucei gambiense, causative agent of chronic human african trypanosomiasis.</title>
        <authorList>
            <person name="Jackson A.P."/>
            <person name="Sanders M."/>
            <person name="Berry A."/>
            <person name="McQuillan J."/>
            <person name="Aslett M.A."/>
            <person name="Quail M.A."/>
            <person name="Chukualim B."/>
            <person name="Capewell P."/>
            <person name="MacLeod A."/>
            <person name="Melville S.E."/>
            <person name="Gibson W."/>
            <person name="Barry J.D."/>
            <person name="Berriman M."/>
            <person name="Hertz-Fowler C."/>
        </authorList>
    </citation>
    <scope>NUCLEOTIDE SEQUENCE [LARGE SCALE GENOMIC DNA]</scope>
    <source>
        <strain evidence="2">MHOM/CI/86/DAL972</strain>
    </source>
</reference>
<dbReference type="RefSeq" id="XP_011771570.1">
    <property type="nucleotide sequence ID" value="XM_011773268.1"/>
</dbReference>
<evidence type="ECO:0000313" key="1">
    <source>
        <dbReference type="EMBL" id="CBH09129.1"/>
    </source>
</evidence>
<sequence length="47" mass="5470">MCCPTDALTEPRVFYRFFFAIFSSPIELFPDRDSVSLLYCVDISPLF</sequence>
<protein>
    <submittedName>
        <fullName evidence="1">Uncharacterized protein</fullName>
    </submittedName>
</protein>
<dbReference type="KEGG" id="tbg:TbgDal_I2930"/>
<dbReference type="Proteomes" id="UP000002316">
    <property type="component" value="Chromosome 1"/>
</dbReference>
<dbReference type="EMBL" id="FN554964">
    <property type="protein sequence ID" value="CBH09129.1"/>
    <property type="molecule type" value="Genomic_DNA"/>
</dbReference>
<accession>C9ZI12</accession>
<dbReference type="GeneID" id="23858382"/>
<dbReference type="AlphaFoldDB" id="C9ZI12"/>
<evidence type="ECO:0000313" key="2">
    <source>
        <dbReference type="Proteomes" id="UP000002316"/>
    </source>
</evidence>
<organism evidence="1 2">
    <name type="scientific">Trypanosoma brucei gambiense (strain MHOM/CI/86/DAL972)</name>
    <dbReference type="NCBI Taxonomy" id="679716"/>
    <lineage>
        <taxon>Eukaryota</taxon>
        <taxon>Discoba</taxon>
        <taxon>Euglenozoa</taxon>
        <taxon>Kinetoplastea</taxon>
        <taxon>Metakinetoplastina</taxon>
        <taxon>Trypanosomatida</taxon>
        <taxon>Trypanosomatidae</taxon>
        <taxon>Trypanosoma</taxon>
    </lineage>
</organism>
<gene>
    <name evidence="1" type="ORF">TbgDal_I2930</name>
</gene>
<proteinExistence type="predicted"/>
<name>C9ZI12_TRYB9</name>